<proteinExistence type="predicted"/>
<dbReference type="Proteomes" id="UP001148614">
    <property type="component" value="Unassembled WGS sequence"/>
</dbReference>
<sequence>MRYALSLVSLALSCVAQAAVVQRIVLEGKDYHWTAMSRPWHNYPFCGAPVIHDEPKWEPAPRQDCQKLIDRLRQEEDSGITLKGWVNNDPETRFIDLWSMAETGNQCQIAARPIDVTKGYATMTYGDIANVIAAAMASVPTDKDTLKVSGGVTCTVAEGNDLANLHYILEPRQFEWGLFKYGSVDLIPYTWYSDKWPRTT</sequence>
<gene>
    <name evidence="2" type="ORF">NPX13_g11319</name>
</gene>
<organism evidence="2 3">
    <name type="scientific">Xylaria arbuscula</name>
    <dbReference type="NCBI Taxonomy" id="114810"/>
    <lineage>
        <taxon>Eukaryota</taxon>
        <taxon>Fungi</taxon>
        <taxon>Dikarya</taxon>
        <taxon>Ascomycota</taxon>
        <taxon>Pezizomycotina</taxon>
        <taxon>Sordariomycetes</taxon>
        <taxon>Xylariomycetidae</taxon>
        <taxon>Xylariales</taxon>
        <taxon>Xylariaceae</taxon>
        <taxon>Xylaria</taxon>
    </lineage>
</organism>
<reference evidence="2" key="1">
    <citation type="submission" date="2022-07" db="EMBL/GenBank/DDBJ databases">
        <title>Genome Sequence of Xylaria arbuscula.</title>
        <authorList>
            <person name="Buettner E."/>
        </authorList>
    </citation>
    <scope>NUCLEOTIDE SEQUENCE</scope>
    <source>
        <strain evidence="2">VT107</strain>
    </source>
</reference>
<evidence type="ECO:0000313" key="2">
    <source>
        <dbReference type="EMBL" id="KAJ3551620.1"/>
    </source>
</evidence>
<evidence type="ECO:0000256" key="1">
    <source>
        <dbReference type="SAM" id="SignalP"/>
    </source>
</evidence>
<evidence type="ECO:0000313" key="3">
    <source>
        <dbReference type="Proteomes" id="UP001148614"/>
    </source>
</evidence>
<accession>A0A9W8N325</accession>
<dbReference type="AlphaFoldDB" id="A0A9W8N325"/>
<evidence type="ECO:0008006" key="4">
    <source>
        <dbReference type="Google" id="ProtNLM"/>
    </source>
</evidence>
<keyword evidence="1" id="KW-0732">Signal</keyword>
<comment type="caution">
    <text evidence="2">The sequence shown here is derived from an EMBL/GenBank/DDBJ whole genome shotgun (WGS) entry which is preliminary data.</text>
</comment>
<name>A0A9W8N325_9PEZI</name>
<feature type="chain" id="PRO_5040885255" description="Ecp2 effector protein domain-containing protein" evidence="1">
    <location>
        <begin position="19"/>
        <end position="200"/>
    </location>
</feature>
<protein>
    <recommendedName>
        <fullName evidence="4">Ecp2 effector protein domain-containing protein</fullName>
    </recommendedName>
</protein>
<dbReference type="EMBL" id="JANPWZ010003694">
    <property type="protein sequence ID" value="KAJ3551620.1"/>
    <property type="molecule type" value="Genomic_DNA"/>
</dbReference>
<feature type="signal peptide" evidence="1">
    <location>
        <begin position="1"/>
        <end position="18"/>
    </location>
</feature>
<keyword evidence="3" id="KW-1185">Reference proteome</keyword>